<protein>
    <submittedName>
        <fullName evidence="2">Dabb family protein</fullName>
    </submittedName>
</protein>
<keyword evidence="3" id="KW-1185">Reference proteome</keyword>
<dbReference type="Proteomes" id="UP000320244">
    <property type="component" value="Unassembled WGS sequence"/>
</dbReference>
<dbReference type="PROSITE" id="PS51502">
    <property type="entry name" value="S_R_A_B_BARREL"/>
    <property type="match status" value="1"/>
</dbReference>
<dbReference type="OrthoDB" id="6637496at2"/>
<proteinExistence type="predicted"/>
<dbReference type="SUPFAM" id="SSF54909">
    <property type="entry name" value="Dimeric alpha+beta barrel"/>
    <property type="match status" value="1"/>
</dbReference>
<dbReference type="AlphaFoldDB" id="A0A563DPG1"/>
<evidence type="ECO:0000313" key="3">
    <source>
        <dbReference type="Proteomes" id="UP000320244"/>
    </source>
</evidence>
<organism evidence="2 3">
    <name type="scientific">Leekyejoonella antrihumi</name>
    <dbReference type="NCBI Taxonomy" id="1660198"/>
    <lineage>
        <taxon>Bacteria</taxon>
        <taxon>Bacillati</taxon>
        <taxon>Actinomycetota</taxon>
        <taxon>Actinomycetes</taxon>
        <taxon>Micrococcales</taxon>
        <taxon>Dermacoccaceae</taxon>
        <taxon>Leekyejoonella</taxon>
    </lineage>
</organism>
<dbReference type="SMART" id="SM00886">
    <property type="entry name" value="Dabb"/>
    <property type="match status" value="1"/>
</dbReference>
<dbReference type="Gene3D" id="3.30.70.100">
    <property type="match status" value="1"/>
</dbReference>
<accession>A0A563DPG1</accession>
<dbReference type="EMBL" id="VCQV01000095">
    <property type="protein sequence ID" value="TWP32056.1"/>
    <property type="molecule type" value="Genomic_DNA"/>
</dbReference>
<feature type="domain" description="Stress-response A/B barrel" evidence="1">
    <location>
        <begin position="2"/>
        <end position="94"/>
    </location>
</feature>
<name>A0A563DPG1_9MICO</name>
<gene>
    <name evidence="2" type="ORF">FGL98_24770</name>
</gene>
<evidence type="ECO:0000313" key="2">
    <source>
        <dbReference type="EMBL" id="TWP32056.1"/>
    </source>
</evidence>
<reference evidence="2 3" key="2">
    <citation type="submission" date="2019-08" db="EMBL/GenBank/DDBJ databases">
        <title>Jejuicoccus antrihumi gen. nov., sp. nov., a new member of the family Dermacoccaceae isolated from a cave.</title>
        <authorList>
            <person name="Schumann P."/>
            <person name="Kim I.S."/>
        </authorList>
    </citation>
    <scope>NUCLEOTIDE SEQUENCE [LARGE SCALE GENOMIC DNA]</scope>
    <source>
        <strain evidence="2 3">C5-26</strain>
    </source>
</reference>
<evidence type="ECO:0000259" key="1">
    <source>
        <dbReference type="PROSITE" id="PS51502"/>
    </source>
</evidence>
<dbReference type="InterPro" id="IPR013097">
    <property type="entry name" value="Dabb"/>
</dbReference>
<comment type="caution">
    <text evidence="2">The sequence shown here is derived from an EMBL/GenBank/DDBJ whole genome shotgun (WGS) entry which is preliminary data.</text>
</comment>
<reference evidence="2 3" key="1">
    <citation type="submission" date="2019-05" db="EMBL/GenBank/DDBJ databases">
        <authorList>
            <person name="Lee S.D."/>
        </authorList>
    </citation>
    <scope>NUCLEOTIDE SEQUENCE [LARGE SCALE GENOMIC DNA]</scope>
    <source>
        <strain evidence="2 3">C5-26</strain>
    </source>
</reference>
<sequence length="99" mass="11362">MIRHVFSWRVADGHSNDEVVELLNTLRDALPVIKYWELGRHQGDPGDNGEPFDGVLINDFDSWDDLESYSKDPIHLDVVARLLPLFATRAVVDFVREDN</sequence>
<dbReference type="InterPro" id="IPR011008">
    <property type="entry name" value="Dimeric_a/b-barrel"/>
</dbReference>
<dbReference type="RefSeq" id="WP_146321507.1">
    <property type="nucleotide sequence ID" value="NZ_VCQV01000095.1"/>
</dbReference>
<dbReference type="Pfam" id="PF07876">
    <property type="entry name" value="Dabb"/>
    <property type="match status" value="1"/>
</dbReference>